<evidence type="ECO:0000256" key="10">
    <source>
        <dbReference type="ARBA" id="ARBA00023152"/>
    </source>
</evidence>
<evidence type="ECO:0000256" key="7">
    <source>
        <dbReference type="ARBA" id="ARBA00022777"/>
    </source>
</evidence>
<evidence type="ECO:0000256" key="12">
    <source>
        <dbReference type="NCBIfam" id="TIGR01064"/>
    </source>
</evidence>
<keyword evidence="6" id="KW-0547">Nucleotide-binding</keyword>
<dbReference type="GO" id="GO:0016301">
    <property type="term" value="F:kinase activity"/>
    <property type="evidence" value="ECO:0007669"/>
    <property type="project" value="UniProtKB-KW"/>
</dbReference>
<dbReference type="NCBIfam" id="TIGR01064">
    <property type="entry name" value="pyruv_kin"/>
    <property type="match status" value="1"/>
</dbReference>
<gene>
    <name evidence="16" type="primary">pyk</name>
    <name evidence="16" type="ORF">ACFONP_03600</name>
</gene>
<feature type="domain" description="Pyruvate kinase C-terminal" evidence="15">
    <location>
        <begin position="358"/>
        <end position="470"/>
    </location>
</feature>
<dbReference type="InterPro" id="IPR015795">
    <property type="entry name" value="Pyrv_Knase_C"/>
</dbReference>
<keyword evidence="9 13" id="KW-0460">Magnesium</keyword>
<evidence type="ECO:0000259" key="14">
    <source>
        <dbReference type="Pfam" id="PF00224"/>
    </source>
</evidence>
<dbReference type="Pfam" id="PF02887">
    <property type="entry name" value="PK_C"/>
    <property type="match status" value="1"/>
</dbReference>
<dbReference type="SUPFAM" id="SSF51621">
    <property type="entry name" value="Phosphoenolpyruvate/pyruvate domain"/>
    <property type="match status" value="1"/>
</dbReference>
<comment type="pathway">
    <text evidence="1 13">Carbohydrate degradation; glycolysis; pyruvate from D-glyceraldehyde 3-phosphate: step 5/5.</text>
</comment>
<evidence type="ECO:0000256" key="3">
    <source>
        <dbReference type="ARBA" id="ARBA00012142"/>
    </source>
</evidence>
<dbReference type="InterPro" id="IPR015793">
    <property type="entry name" value="Pyrv_Knase_brl"/>
</dbReference>
<feature type="domain" description="Pyruvate kinase barrel" evidence="14">
    <location>
        <begin position="8"/>
        <end position="324"/>
    </location>
</feature>
<sequence length="476" mass="50210">MTQPAFAKTKILATLGPASSAPHRIEAMIRAGASAFRMNFSHGSHDDHKERFEAVRAAADKVGRQVAIVSDLQGPKLRVGKLSGGALNLSYDQEYEAKLGETAEEGVIPIPHQELFDALQEGDVVMMNDGAFRFVVTEAGKDRMVLKCEVPGKLTDNKGINIPGRRLPLKALTDKDAADLDFAISQGTDYVALSFVQTADDLREARARMGDSKAKLIAKIEKPGAMNELEAIVAEADALMVARGDLGVELPLEMVPRAQRTIIRMARNAGKPVIVATQMLESMIDSPTPTRAEASDTAAAAYLGADAVMLSAETAVGRHPEAAIAIMSRILKAVSEDEGAQAEIKAAAETRAPESDSEVIAAAAAWAAEKSGAGAIIAATLSGGTAYAVARNRPPVPILSITSNAQSARQMALAWGVKPVLTDRDESFEELSAKAASVAREQLDISDEGRVVLIAGIPSGVKGGTNTMKLIKLGKN</sequence>
<comment type="caution">
    <text evidence="16">The sequence shown here is derived from an EMBL/GenBank/DDBJ whole genome shotgun (WGS) entry which is preliminary data.</text>
</comment>
<evidence type="ECO:0000313" key="16">
    <source>
        <dbReference type="EMBL" id="MFC3301808.1"/>
    </source>
</evidence>
<accession>A0ABV7M9S2</accession>
<dbReference type="GO" id="GO:0004743">
    <property type="term" value="F:pyruvate kinase activity"/>
    <property type="evidence" value="ECO:0007669"/>
    <property type="project" value="UniProtKB-EC"/>
</dbReference>
<dbReference type="Gene3D" id="3.40.1380.20">
    <property type="entry name" value="Pyruvate kinase, C-terminal domain"/>
    <property type="match status" value="1"/>
</dbReference>
<dbReference type="InterPro" id="IPR040442">
    <property type="entry name" value="Pyrv_kinase-like_dom_sf"/>
</dbReference>
<evidence type="ECO:0000256" key="4">
    <source>
        <dbReference type="ARBA" id="ARBA00022679"/>
    </source>
</evidence>
<protein>
    <recommendedName>
        <fullName evidence="3 12">Pyruvate kinase</fullName>
        <ecNumber evidence="3 12">2.7.1.40</ecNumber>
    </recommendedName>
</protein>
<keyword evidence="4 13" id="KW-0808">Transferase</keyword>
<dbReference type="EMBL" id="JBHRVA010000002">
    <property type="protein sequence ID" value="MFC3301808.1"/>
    <property type="molecule type" value="Genomic_DNA"/>
</dbReference>
<keyword evidence="8" id="KW-0067">ATP-binding</keyword>
<comment type="catalytic activity">
    <reaction evidence="13">
        <text>pyruvate + ATP = phosphoenolpyruvate + ADP + H(+)</text>
        <dbReference type="Rhea" id="RHEA:18157"/>
        <dbReference type="ChEBI" id="CHEBI:15361"/>
        <dbReference type="ChEBI" id="CHEBI:15378"/>
        <dbReference type="ChEBI" id="CHEBI:30616"/>
        <dbReference type="ChEBI" id="CHEBI:58702"/>
        <dbReference type="ChEBI" id="CHEBI:456216"/>
        <dbReference type="EC" id="2.7.1.40"/>
    </reaction>
</comment>
<dbReference type="SUPFAM" id="SSF52935">
    <property type="entry name" value="PK C-terminal domain-like"/>
    <property type="match status" value="1"/>
</dbReference>
<evidence type="ECO:0000256" key="2">
    <source>
        <dbReference type="ARBA" id="ARBA00008663"/>
    </source>
</evidence>
<keyword evidence="10 13" id="KW-0324">Glycolysis</keyword>
<dbReference type="PANTHER" id="PTHR11817">
    <property type="entry name" value="PYRUVATE KINASE"/>
    <property type="match status" value="1"/>
</dbReference>
<evidence type="ECO:0000259" key="15">
    <source>
        <dbReference type="Pfam" id="PF02887"/>
    </source>
</evidence>
<dbReference type="Gene3D" id="2.40.33.10">
    <property type="entry name" value="PK beta-barrel domain-like"/>
    <property type="match status" value="1"/>
</dbReference>
<comment type="similarity">
    <text evidence="2 13">Belongs to the pyruvate kinase family.</text>
</comment>
<dbReference type="InterPro" id="IPR015806">
    <property type="entry name" value="Pyrv_Knase_insert_dom_sf"/>
</dbReference>
<evidence type="ECO:0000256" key="13">
    <source>
        <dbReference type="RuleBase" id="RU000504"/>
    </source>
</evidence>
<evidence type="ECO:0000256" key="8">
    <source>
        <dbReference type="ARBA" id="ARBA00022840"/>
    </source>
</evidence>
<keyword evidence="7 13" id="KW-0418">Kinase</keyword>
<dbReference type="Gene3D" id="3.20.20.60">
    <property type="entry name" value="Phosphoenolpyruvate-binding domains"/>
    <property type="match status" value="1"/>
</dbReference>
<reference evidence="17" key="1">
    <citation type="journal article" date="2019" name="Int. J. Syst. Evol. Microbiol.">
        <title>The Global Catalogue of Microorganisms (GCM) 10K type strain sequencing project: providing services to taxonomists for standard genome sequencing and annotation.</title>
        <authorList>
            <consortium name="The Broad Institute Genomics Platform"/>
            <consortium name="The Broad Institute Genome Sequencing Center for Infectious Disease"/>
            <person name="Wu L."/>
            <person name="Ma J."/>
        </authorList>
    </citation>
    <scope>NUCLEOTIDE SEQUENCE [LARGE SCALE GENOMIC DNA]</scope>
    <source>
        <strain evidence="17">KCTC 22245</strain>
    </source>
</reference>
<evidence type="ECO:0000256" key="6">
    <source>
        <dbReference type="ARBA" id="ARBA00022741"/>
    </source>
</evidence>
<dbReference type="NCBIfam" id="NF004491">
    <property type="entry name" value="PRK05826.1"/>
    <property type="match status" value="1"/>
</dbReference>
<dbReference type="PRINTS" id="PR01050">
    <property type="entry name" value="PYRUVTKNASE"/>
</dbReference>
<evidence type="ECO:0000256" key="9">
    <source>
        <dbReference type="ARBA" id="ARBA00022842"/>
    </source>
</evidence>
<dbReference type="InterPro" id="IPR011037">
    <property type="entry name" value="Pyrv_Knase-like_insert_dom_sf"/>
</dbReference>
<dbReference type="Proteomes" id="UP001595607">
    <property type="component" value="Unassembled WGS sequence"/>
</dbReference>
<proteinExistence type="inferred from homology"/>
<name>A0ABV7M9S2_9PROT</name>
<evidence type="ECO:0000256" key="1">
    <source>
        <dbReference type="ARBA" id="ARBA00004997"/>
    </source>
</evidence>
<dbReference type="InterPro" id="IPR001697">
    <property type="entry name" value="Pyr_Knase"/>
</dbReference>
<dbReference type="InterPro" id="IPR036918">
    <property type="entry name" value="Pyrv_Knase_C_sf"/>
</dbReference>
<keyword evidence="5" id="KW-0479">Metal-binding</keyword>
<evidence type="ECO:0000256" key="11">
    <source>
        <dbReference type="ARBA" id="ARBA00023317"/>
    </source>
</evidence>
<keyword evidence="17" id="KW-1185">Reference proteome</keyword>
<evidence type="ECO:0000256" key="5">
    <source>
        <dbReference type="ARBA" id="ARBA00022723"/>
    </source>
</evidence>
<dbReference type="InterPro" id="IPR015813">
    <property type="entry name" value="Pyrv/PenolPyrv_kinase-like_dom"/>
</dbReference>
<keyword evidence="11 16" id="KW-0670">Pyruvate</keyword>
<dbReference type="Pfam" id="PF00224">
    <property type="entry name" value="PK"/>
    <property type="match status" value="1"/>
</dbReference>
<dbReference type="EC" id="2.7.1.40" evidence="3 12"/>
<evidence type="ECO:0000313" key="17">
    <source>
        <dbReference type="Proteomes" id="UP001595607"/>
    </source>
</evidence>
<organism evidence="16 17">
    <name type="scientific">Parvularcula lutaonensis</name>
    <dbReference type="NCBI Taxonomy" id="491923"/>
    <lineage>
        <taxon>Bacteria</taxon>
        <taxon>Pseudomonadati</taxon>
        <taxon>Pseudomonadota</taxon>
        <taxon>Alphaproteobacteria</taxon>
        <taxon>Parvularculales</taxon>
        <taxon>Parvularculaceae</taxon>
        <taxon>Parvularcula</taxon>
    </lineage>
</organism>
<dbReference type="SUPFAM" id="SSF50800">
    <property type="entry name" value="PK beta-barrel domain-like"/>
    <property type="match status" value="1"/>
</dbReference>
<dbReference type="RefSeq" id="WP_189573523.1">
    <property type="nucleotide sequence ID" value="NZ_BMXU01000001.1"/>
</dbReference>